<feature type="binding site" evidence="7">
    <location>
        <begin position="111"/>
        <end position="115"/>
    </location>
    <ligand>
        <name>GTP</name>
        <dbReference type="ChEBI" id="CHEBI:37565"/>
    </ligand>
</feature>
<feature type="compositionally biased region" description="Basic and acidic residues" evidence="9">
    <location>
        <begin position="7"/>
        <end position="29"/>
    </location>
</feature>
<protein>
    <recommendedName>
        <fullName evidence="7 8">Peptide chain release factor 3</fullName>
        <shortName evidence="7">RF-3</shortName>
    </recommendedName>
</protein>
<evidence type="ECO:0000256" key="3">
    <source>
        <dbReference type="ARBA" id="ARBA00022490"/>
    </source>
</evidence>
<dbReference type="Pfam" id="PF00009">
    <property type="entry name" value="GTP_EFTU"/>
    <property type="match status" value="1"/>
</dbReference>
<comment type="caution">
    <text evidence="11">The sequence shown here is derived from an EMBL/GenBank/DDBJ whole genome shotgun (WGS) entry which is preliminary data.</text>
</comment>
<dbReference type="PANTHER" id="PTHR43556:SF2">
    <property type="entry name" value="PEPTIDE CHAIN RELEASE FACTOR RF3"/>
    <property type="match status" value="1"/>
</dbReference>
<evidence type="ECO:0000256" key="1">
    <source>
        <dbReference type="ARBA" id="ARBA00004496"/>
    </source>
</evidence>
<dbReference type="NCBIfam" id="NF001964">
    <property type="entry name" value="PRK00741.1"/>
    <property type="match status" value="1"/>
</dbReference>
<dbReference type="PROSITE" id="PS00301">
    <property type="entry name" value="G_TR_1"/>
    <property type="match status" value="1"/>
</dbReference>
<dbReference type="InterPro" id="IPR032090">
    <property type="entry name" value="RF3_C"/>
</dbReference>
<sequence>MDAIALPEHEIADRRDHGGAEHKGDKGAVAHEAARRRTFAVISHPDAGKSTLTEALALHARAIGEAGAVHGKGNRRGVVSDWMEMEKDRGISITSAVLQFAYDGTVVNLLDTPGHADFSEDTYRVLAAVDAAVMLVDAAKGIEPQTFKLFEVCRARGVPVITVVNKWDRPGLDALAIMDELTTRIDLHPMPLTWPVGVAGDFHGVLDCATGEFVQFTRTPGGATEAITTRMSSAEAEQLLGSTWTDAVEEYDLLRSSGHAYDHELFLSGAASPVLFGSAVLNFGVRQLLDTLVELAPAPGARPDRSGAPREVSAPFSGFVFKIQAGMDRAHRDRLAFVRVCSGRFSRGMVVTHADTGRPFTTKYAQSVFGRDRSTVEEAFPGDVIGLVNANALRVGDTLYADEKVAFPRIPLFAPEHFAVARAAVTGKQKQFRRGIEQLGEEGVVQVLHSDRRGAQAPVLAAVGPMQFDVAQHRMEHEFGSAIRLEALGYSVARAVAADAIPIVNARAGAEVLTREDGLDVAVFADKWRLASVERDVPAGSFTPIFG</sequence>
<evidence type="ECO:0000313" key="12">
    <source>
        <dbReference type="Proteomes" id="UP001500730"/>
    </source>
</evidence>
<dbReference type="SUPFAM" id="SSF54980">
    <property type="entry name" value="EF-G C-terminal domain-like"/>
    <property type="match status" value="1"/>
</dbReference>
<dbReference type="EMBL" id="BAAARE010000035">
    <property type="protein sequence ID" value="GAA2501862.1"/>
    <property type="molecule type" value="Genomic_DNA"/>
</dbReference>
<evidence type="ECO:0000256" key="7">
    <source>
        <dbReference type="HAMAP-Rule" id="MF_00072"/>
    </source>
</evidence>
<keyword evidence="4 7" id="KW-0547">Nucleotide-binding</keyword>
<dbReference type="InterPro" id="IPR031157">
    <property type="entry name" value="G_TR_CS"/>
</dbReference>
<feature type="region of interest" description="Disordered" evidence="9">
    <location>
        <begin position="1"/>
        <end position="29"/>
    </location>
</feature>
<gene>
    <name evidence="7" type="primary">prfC</name>
    <name evidence="11" type="ORF">GCM10009858_45060</name>
</gene>
<accession>A0ABN3MH15</accession>
<dbReference type="RefSeq" id="WP_344257348.1">
    <property type="nucleotide sequence ID" value="NZ_BAAARE010000035.1"/>
</dbReference>
<dbReference type="InterPro" id="IPR004548">
    <property type="entry name" value="PrfC"/>
</dbReference>
<dbReference type="PROSITE" id="PS51722">
    <property type="entry name" value="G_TR_2"/>
    <property type="match status" value="1"/>
</dbReference>
<dbReference type="Pfam" id="PF22042">
    <property type="entry name" value="EF-G_D2"/>
    <property type="match status" value="1"/>
</dbReference>
<keyword evidence="5 7" id="KW-0648">Protein biosynthesis</keyword>
<proteinExistence type="inferred from homology"/>
<dbReference type="InterPro" id="IPR053905">
    <property type="entry name" value="EF-G-like_DII"/>
</dbReference>
<evidence type="ECO:0000313" key="11">
    <source>
        <dbReference type="EMBL" id="GAA2501862.1"/>
    </source>
</evidence>
<evidence type="ECO:0000256" key="4">
    <source>
        <dbReference type="ARBA" id="ARBA00022741"/>
    </source>
</evidence>
<comment type="similarity">
    <text evidence="2 7">Belongs to the TRAFAC class translation factor GTPase superfamily. Classic translation factor GTPase family. PrfC subfamily.</text>
</comment>
<dbReference type="InterPro" id="IPR041732">
    <property type="entry name" value="RF3_GTP-bd"/>
</dbReference>
<evidence type="ECO:0000256" key="8">
    <source>
        <dbReference type="NCBIfam" id="TIGR00503"/>
    </source>
</evidence>
<evidence type="ECO:0000256" key="6">
    <source>
        <dbReference type="ARBA" id="ARBA00023134"/>
    </source>
</evidence>
<evidence type="ECO:0000256" key="2">
    <source>
        <dbReference type="ARBA" id="ARBA00009978"/>
    </source>
</evidence>
<dbReference type="InterPro" id="IPR035647">
    <property type="entry name" value="EFG_III/V"/>
</dbReference>
<dbReference type="CDD" id="cd04169">
    <property type="entry name" value="RF3"/>
    <property type="match status" value="1"/>
</dbReference>
<comment type="function">
    <text evidence="7">Increases the formation of ribosomal termination complexes and stimulates activities of RF-1 and RF-2. It binds guanine nucleotides and has strong preference for UGA stop codons. It may interact directly with the ribosome. The stimulation of RF-1 and RF-2 is significantly reduced by GTP and GDP, but not by GMP.</text>
</comment>
<dbReference type="InterPro" id="IPR000795">
    <property type="entry name" value="T_Tr_GTP-bd_dom"/>
</dbReference>
<name>A0ABN3MH15_9MICO</name>
<dbReference type="Gene3D" id="3.30.70.3280">
    <property type="entry name" value="Peptide chain release factor 3, domain III"/>
    <property type="match status" value="1"/>
</dbReference>
<dbReference type="InterPro" id="IPR005225">
    <property type="entry name" value="Small_GTP-bd"/>
</dbReference>
<dbReference type="InterPro" id="IPR038467">
    <property type="entry name" value="RF3_dom_3_sf"/>
</dbReference>
<dbReference type="InterPro" id="IPR027417">
    <property type="entry name" value="P-loop_NTPase"/>
</dbReference>
<dbReference type="Proteomes" id="UP001500730">
    <property type="component" value="Unassembled WGS sequence"/>
</dbReference>
<dbReference type="Pfam" id="PF16658">
    <property type="entry name" value="RF3_C"/>
    <property type="match status" value="1"/>
</dbReference>
<dbReference type="NCBIfam" id="TIGR00231">
    <property type="entry name" value="small_GTP"/>
    <property type="match status" value="1"/>
</dbReference>
<dbReference type="HAMAP" id="MF_00072">
    <property type="entry name" value="Rel_fac_3"/>
    <property type="match status" value="1"/>
</dbReference>
<dbReference type="PANTHER" id="PTHR43556">
    <property type="entry name" value="PEPTIDE CHAIN RELEASE FACTOR RF3"/>
    <property type="match status" value="1"/>
</dbReference>
<reference evidence="11 12" key="1">
    <citation type="journal article" date="2019" name="Int. J. Syst. Evol. Microbiol.">
        <title>The Global Catalogue of Microorganisms (GCM) 10K type strain sequencing project: providing services to taxonomists for standard genome sequencing and annotation.</title>
        <authorList>
            <consortium name="The Broad Institute Genomics Platform"/>
            <consortium name="The Broad Institute Genome Sequencing Center for Infectious Disease"/>
            <person name="Wu L."/>
            <person name="Ma J."/>
        </authorList>
    </citation>
    <scope>NUCLEOTIDE SEQUENCE [LARGE SCALE GENOMIC DNA]</scope>
    <source>
        <strain evidence="11 12">JCM 16259</strain>
    </source>
</reference>
<evidence type="ECO:0000256" key="5">
    <source>
        <dbReference type="ARBA" id="ARBA00022917"/>
    </source>
</evidence>
<dbReference type="Gene3D" id="3.40.50.300">
    <property type="entry name" value="P-loop containing nucleotide triphosphate hydrolases"/>
    <property type="match status" value="1"/>
</dbReference>
<evidence type="ECO:0000256" key="9">
    <source>
        <dbReference type="SAM" id="MobiDB-lite"/>
    </source>
</evidence>
<dbReference type="SUPFAM" id="SSF52540">
    <property type="entry name" value="P-loop containing nucleoside triphosphate hydrolases"/>
    <property type="match status" value="1"/>
</dbReference>
<comment type="subcellular location">
    <subcellularLocation>
        <location evidence="1 7">Cytoplasm</location>
    </subcellularLocation>
</comment>
<dbReference type="Gene3D" id="2.40.30.10">
    <property type="entry name" value="Translation factors"/>
    <property type="match status" value="1"/>
</dbReference>
<comment type="caution">
    <text evidence="7">Lacks conserved residue(s) required for the propagation of feature annotation.</text>
</comment>
<organism evidence="11 12">
    <name type="scientific">Terrabacter carboxydivorans</name>
    <dbReference type="NCBI Taxonomy" id="619730"/>
    <lineage>
        <taxon>Bacteria</taxon>
        <taxon>Bacillati</taxon>
        <taxon>Actinomycetota</taxon>
        <taxon>Actinomycetes</taxon>
        <taxon>Micrococcales</taxon>
        <taxon>Intrasporangiaceae</taxon>
        <taxon>Terrabacter</taxon>
    </lineage>
</organism>
<feature type="domain" description="Tr-type G" evidence="10">
    <location>
        <begin position="34"/>
        <end position="300"/>
    </location>
</feature>
<dbReference type="NCBIfam" id="TIGR00503">
    <property type="entry name" value="prfC"/>
    <property type="match status" value="1"/>
</dbReference>
<keyword evidence="6 7" id="KW-0342">GTP-binding</keyword>
<dbReference type="InterPro" id="IPR009000">
    <property type="entry name" value="Transl_B-barrel_sf"/>
</dbReference>
<evidence type="ECO:0000259" key="10">
    <source>
        <dbReference type="PROSITE" id="PS51722"/>
    </source>
</evidence>
<dbReference type="PRINTS" id="PR00315">
    <property type="entry name" value="ELONGATNFCT"/>
</dbReference>
<keyword evidence="3 7" id="KW-0963">Cytoplasm</keyword>
<keyword evidence="12" id="KW-1185">Reference proteome</keyword>
<dbReference type="SUPFAM" id="SSF50447">
    <property type="entry name" value="Translation proteins"/>
    <property type="match status" value="1"/>
</dbReference>